<proteinExistence type="predicted"/>
<dbReference type="RefSeq" id="WP_154549090.1">
    <property type="nucleotide sequence ID" value="NZ_VUMX01000020.1"/>
</dbReference>
<gene>
    <name evidence="2" type="ORF">FYJ62_07540</name>
</gene>
<evidence type="ECO:0000313" key="3">
    <source>
        <dbReference type="Proteomes" id="UP000438120"/>
    </source>
</evidence>
<comment type="caution">
    <text evidence="2">The sequence shown here is derived from an EMBL/GenBank/DDBJ whole genome shotgun (WGS) entry which is preliminary data.</text>
</comment>
<evidence type="ECO:0000259" key="1">
    <source>
        <dbReference type="Pfam" id="PF01551"/>
    </source>
</evidence>
<accession>A0A6A8MFJ0</accession>
<dbReference type="PANTHER" id="PTHR21666:SF270">
    <property type="entry name" value="MUREIN HYDROLASE ACTIVATOR ENVC"/>
    <property type="match status" value="1"/>
</dbReference>
<name>A0A6A8MFJ0_9LACO</name>
<dbReference type="SUPFAM" id="SSF51261">
    <property type="entry name" value="Duplicated hybrid motif"/>
    <property type="match status" value="1"/>
</dbReference>
<organism evidence="2 3">
    <name type="scientific">Lactobacillus porci</name>
    <dbReference type="NCBI Taxonomy" id="2012477"/>
    <lineage>
        <taxon>Bacteria</taxon>
        <taxon>Bacillati</taxon>
        <taxon>Bacillota</taxon>
        <taxon>Bacilli</taxon>
        <taxon>Lactobacillales</taxon>
        <taxon>Lactobacillaceae</taxon>
        <taxon>Lactobacillus</taxon>
    </lineage>
</organism>
<feature type="domain" description="M23ase beta-sheet core" evidence="1">
    <location>
        <begin position="102"/>
        <end position="193"/>
    </location>
</feature>
<dbReference type="EMBL" id="VUMX01000020">
    <property type="protein sequence ID" value="MST87486.1"/>
    <property type="molecule type" value="Genomic_DNA"/>
</dbReference>
<keyword evidence="3" id="KW-1185">Reference proteome</keyword>
<dbReference type="PANTHER" id="PTHR21666">
    <property type="entry name" value="PEPTIDASE-RELATED"/>
    <property type="match status" value="1"/>
</dbReference>
<dbReference type="InterPro" id="IPR050570">
    <property type="entry name" value="Cell_wall_metabolism_enzyme"/>
</dbReference>
<dbReference type="CDD" id="cd12797">
    <property type="entry name" value="M23_peptidase"/>
    <property type="match status" value="1"/>
</dbReference>
<protein>
    <submittedName>
        <fullName evidence="2">M23 family metallopeptidase</fullName>
    </submittedName>
</protein>
<dbReference type="InterPro" id="IPR016047">
    <property type="entry name" value="M23ase_b-sheet_dom"/>
</dbReference>
<dbReference type="Proteomes" id="UP000438120">
    <property type="component" value="Unassembled WGS sequence"/>
</dbReference>
<evidence type="ECO:0000313" key="2">
    <source>
        <dbReference type="EMBL" id="MST87486.1"/>
    </source>
</evidence>
<reference evidence="2 3" key="1">
    <citation type="submission" date="2019-08" db="EMBL/GenBank/DDBJ databases">
        <title>In-depth cultivation of the pig gut microbiome towards novel bacterial diversity and tailored functional studies.</title>
        <authorList>
            <person name="Wylensek D."/>
            <person name="Hitch T.C.A."/>
            <person name="Clavel T."/>
        </authorList>
    </citation>
    <scope>NUCLEOTIDE SEQUENCE [LARGE SCALE GENOMIC DNA]</scope>
    <source>
        <strain evidence="2 3">Bifido-178-WT-2B</strain>
    </source>
</reference>
<sequence>MKETKNKKQTVQKAALWLILIILVLGAGTAIYAKQHGYFGQQTSKKAQPKPMALKKTTTLTDSQIWGYPFSKCYMKKIKYKSGQKYGKTDVIRRVYPSKSYFHDGWDFGWSEVGHRAPVLAVHSGTVKKIGYCSGLEYFVWVVSDDGYVEIYQEGFLNPSDIVVKKGQKLKVGQKIGYMSGSHLHLGVTKTDKDYITKKEKLPFKNYWKDNGTWLNPMDLITKSLKLQEESKQHNQEVSQYNQSAKAYNAKLASKAAKEAKKQ</sequence>
<dbReference type="GO" id="GO:0004222">
    <property type="term" value="F:metalloendopeptidase activity"/>
    <property type="evidence" value="ECO:0007669"/>
    <property type="project" value="TreeGrafter"/>
</dbReference>
<dbReference type="AlphaFoldDB" id="A0A6A8MFJ0"/>
<dbReference type="Pfam" id="PF01551">
    <property type="entry name" value="Peptidase_M23"/>
    <property type="match status" value="1"/>
</dbReference>
<dbReference type="Gene3D" id="2.70.70.10">
    <property type="entry name" value="Glucose Permease (Domain IIA)"/>
    <property type="match status" value="1"/>
</dbReference>
<dbReference type="OrthoDB" id="2328245at2"/>
<dbReference type="InterPro" id="IPR011055">
    <property type="entry name" value="Dup_hybrid_motif"/>
</dbReference>